<sequence length="490" mass="51132">MSTSSAAPAAPAGPGHSPSDFRAAAHQAADLLADYLTELPARPVWQPMPDAARERLLALPLPEQGRPLAELLDDISEEVLPYPMGNGHPRFFGWVNAAPSPAGVLATLAASAMNPSTAGGDHADVHLERTVVRWIAELVGYPAAPGGGLLTSGASMATIVALGAARARAAQRLGVDVREQGLAALPPLTGYVTGETHSCVRKAAQLLGLGSANLRTVATDADGHLDLDALRAAVAEDRAAGRAPFRVVGSAGTVNSGAVDDLEALAGFCAEEQLWFHVDGAYGAFGRLDPASAHRFAGLELADSLALDPHKWLGVPVDCGCLLVRDPAQLRATYSLVPSYLRDDAAGDLGWFSEYGIEQTRPFRSLKVWATLAALGRAGVAASIARCCELARLLGELVEAEPDLELLAPVETSIAAFRFAPAGVAQERLDAVNQALPVAVQQRGQAFVTGTVLHGREAARACLLNPATTEADLKLLVQEVLAAGRELLAR</sequence>
<dbReference type="Gene3D" id="3.90.1150.170">
    <property type="match status" value="2"/>
</dbReference>
<dbReference type="RefSeq" id="WP_380578958.1">
    <property type="nucleotide sequence ID" value="NZ_JBHSQJ010000006.1"/>
</dbReference>
<keyword evidence="3 5" id="KW-0663">Pyridoxal phosphate</keyword>
<protein>
    <submittedName>
        <fullName evidence="7">Pyridoxal phosphate-dependent decarboxylase family protein</fullName>
    </submittedName>
</protein>
<evidence type="ECO:0000256" key="2">
    <source>
        <dbReference type="ARBA" id="ARBA00022793"/>
    </source>
</evidence>
<name>A0ABW1FVE9_9ACTN</name>
<evidence type="ECO:0000256" key="6">
    <source>
        <dbReference type="SAM" id="MobiDB-lite"/>
    </source>
</evidence>
<evidence type="ECO:0000313" key="8">
    <source>
        <dbReference type="Proteomes" id="UP001596174"/>
    </source>
</evidence>
<comment type="cofactor">
    <cofactor evidence="1 5">
        <name>pyridoxal 5'-phosphate</name>
        <dbReference type="ChEBI" id="CHEBI:597326"/>
    </cofactor>
</comment>
<evidence type="ECO:0000313" key="7">
    <source>
        <dbReference type="EMBL" id="MFC5905988.1"/>
    </source>
</evidence>
<dbReference type="PANTHER" id="PTHR11999">
    <property type="entry name" value="GROUP II PYRIDOXAL-5-PHOSPHATE DECARBOXYLASE"/>
    <property type="match status" value="1"/>
</dbReference>
<dbReference type="Proteomes" id="UP001596174">
    <property type="component" value="Unassembled WGS sequence"/>
</dbReference>
<dbReference type="InterPro" id="IPR002129">
    <property type="entry name" value="PyrdxlP-dep_de-COase"/>
</dbReference>
<dbReference type="InterPro" id="IPR010977">
    <property type="entry name" value="Aromatic_deC"/>
</dbReference>
<dbReference type="EMBL" id="JBHSQJ010000006">
    <property type="protein sequence ID" value="MFC5905988.1"/>
    <property type="molecule type" value="Genomic_DNA"/>
</dbReference>
<dbReference type="Gene3D" id="3.40.640.10">
    <property type="entry name" value="Type I PLP-dependent aspartate aminotransferase-like (Major domain)"/>
    <property type="match status" value="1"/>
</dbReference>
<proteinExistence type="inferred from homology"/>
<dbReference type="PRINTS" id="PR00800">
    <property type="entry name" value="YHDCRBOXLASE"/>
</dbReference>
<comment type="similarity">
    <text evidence="5">Belongs to the group II decarboxylase family.</text>
</comment>
<dbReference type="PROSITE" id="PS00392">
    <property type="entry name" value="DDC_GAD_HDC_YDC"/>
    <property type="match status" value="1"/>
</dbReference>
<gene>
    <name evidence="7" type="ORF">ACFP3V_01970</name>
</gene>
<dbReference type="SUPFAM" id="SSF53383">
    <property type="entry name" value="PLP-dependent transferases"/>
    <property type="match status" value="1"/>
</dbReference>
<keyword evidence="8" id="KW-1185">Reference proteome</keyword>
<evidence type="ECO:0000256" key="5">
    <source>
        <dbReference type="RuleBase" id="RU000382"/>
    </source>
</evidence>
<dbReference type="Pfam" id="PF00282">
    <property type="entry name" value="Pyridoxal_deC"/>
    <property type="match status" value="1"/>
</dbReference>
<dbReference type="InterPro" id="IPR015421">
    <property type="entry name" value="PyrdxlP-dep_Trfase_major"/>
</dbReference>
<keyword evidence="2" id="KW-0210">Decarboxylase</keyword>
<evidence type="ECO:0000256" key="1">
    <source>
        <dbReference type="ARBA" id="ARBA00001933"/>
    </source>
</evidence>
<organism evidence="7 8">
    <name type="scientific">Streptacidiphilus monticola</name>
    <dbReference type="NCBI Taxonomy" id="2161674"/>
    <lineage>
        <taxon>Bacteria</taxon>
        <taxon>Bacillati</taxon>
        <taxon>Actinomycetota</taxon>
        <taxon>Actinomycetes</taxon>
        <taxon>Kitasatosporales</taxon>
        <taxon>Streptomycetaceae</taxon>
        <taxon>Streptacidiphilus</taxon>
    </lineage>
</organism>
<evidence type="ECO:0000256" key="3">
    <source>
        <dbReference type="ARBA" id="ARBA00022898"/>
    </source>
</evidence>
<keyword evidence="4 5" id="KW-0456">Lyase</keyword>
<feature type="region of interest" description="Disordered" evidence="6">
    <location>
        <begin position="1"/>
        <end position="21"/>
    </location>
</feature>
<dbReference type="InterPro" id="IPR021115">
    <property type="entry name" value="Pyridoxal-P_BS"/>
</dbReference>
<dbReference type="InterPro" id="IPR015424">
    <property type="entry name" value="PyrdxlP-dep_Trfase"/>
</dbReference>
<comment type="caution">
    <text evidence="7">The sequence shown here is derived from an EMBL/GenBank/DDBJ whole genome shotgun (WGS) entry which is preliminary data.</text>
</comment>
<evidence type="ECO:0000256" key="4">
    <source>
        <dbReference type="ARBA" id="ARBA00023239"/>
    </source>
</evidence>
<reference evidence="8" key="1">
    <citation type="journal article" date="2019" name="Int. J. Syst. Evol. Microbiol.">
        <title>The Global Catalogue of Microorganisms (GCM) 10K type strain sequencing project: providing services to taxonomists for standard genome sequencing and annotation.</title>
        <authorList>
            <consortium name="The Broad Institute Genomics Platform"/>
            <consortium name="The Broad Institute Genome Sequencing Center for Infectious Disease"/>
            <person name="Wu L."/>
            <person name="Ma J."/>
        </authorList>
    </citation>
    <scope>NUCLEOTIDE SEQUENCE [LARGE SCALE GENOMIC DNA]</scope>
    <source>
        <strain evidence="8">JCM 4816</strain>
    </source>
</reference>
<accession>A0ABW1FVE9</accession>
<dbReference type="PANTHER" id="PTHR11999:SF70">
    <property type="entry name" value="MIP05841P"/>
    <property type="match status" value="1"/>
</dbReference>